<evidence type="ECO:0000313" key="1">
    <source>
        <dbReference type="EMBL" id="ACY23878.1"/>
    </source>
</evidence>
<dbReference type="RefSeq" id="WP_012836349.1">
    <property type="nucleotide sequence ID" value="NC_013441.1"/>
</dbReference>
<reference evidence="2" key="1">
    <citation type="submission" date="2009-10" db="EMBL/GenBank/DDBJ databases">
        <title>The complete chromosome of Gordonia bronchialis DSM 43247.</title>
        <authorList>
            <consortium name="US DOE Joint Genome Institute (JGI-PGF)"/>
            <person name="Lucas S."/>
            <person name="Copeland A."/>
            <person name="Lapidus A."/>
            <person name="Glavina del Rio T."/>
            <person name="Dalin E."/>
            <person name="Tice H."/>
            <person name="Bruce D."/>
            <person name="Goodwin L."/>
            <person name="Pitluck S."/>
            <person name="Kyrpides N."/>
            <person name="Mavromatis K."/>
            <person name="Ivanova N."/>
            <person name="Ovchinnikova G."/>
            <person name="Saunders E."/>
            <person name="Brettin T."/>
            <person name="Detter J.C."/>
            <person name="Han C."/>
            <person name="Larimer F."/>
            <person name="Land M."/>
            <person name="Hauser L."/>
            <person name="Markowitz V."/>
            <person name="Cheng J.-F."/>
            <person name="Hugenholtz P."/>
            <person name="Woyke T."/>
            <person name="Wu D."/>
            <person name="Jando M."/>
            <person name="Schneider S."/>
            <person name="Goeker M."/>
            <person name="Klenk H.-P."/>
            <person name="Eisen J.A."/>
        </authorList>
    </citation>
    <scope>NUCLEOTIDE SEQUENCE [LARGE SCALE GENOMIC DNA]</scope>
    <source>
        <strain evidence="2">ATCC 25592 / DSM 43247 / BCRC 13721 / JCM 3198 / KCTC 3076 / NBRC 16047 / NCTC 10667</strain>
    </source>
</reference>
<organism evidence="1 2">
    <name type="scientific">Gordonia bronchialis (strain ATCC 25592 / DSM 43247 / BCRC 13721 / JCM 3198 / KCTC 3076 / NBRC 16047 / NCTC 10667)</name>
    <name type="common">Rhodococcus bronchialis</name>
    <dbReference type="NCBI Taxonomy" id="526226"/>
    <lineage>
        <taxon>Bacteria</taxon>
        <taxon>Bacillati</taxon>
        <taxon>Actinomycetota</taxon>
        <taxon>Actinomycetes</taxon>
        <taxon>Mycobacteriales</taxon>
        <taxon>Gordoniaceae</taxon>
        <taxon>Gordonia</taxon>
    </lineage>
</organism>
<dbReference type="OrthoDB" id="3569687at2"/>
<dbReference type="STRING" id="526226.Gbro_4760"/>
<name>D0L8D0_GORB4</name>
<dbReference type="EMBL" id="CP001802">
    <property type="protein sequence ID" value="ACY23878.1"/>
    <property type="molecule type" value="Genomic_DNA"/>
</dbReference>
<evidence type="ECO:0000313" key="2">
    <source>
        <dbReference type="Proteomes" id="UP000001219"/>
    </source>
</evidence>
<dbReference type="KEGG" id="gbr:Gbro_4760"/>
<gene>
    <name evidence="1" type="ordered locus">Gbro_4760</name>
</gene>
<sequence length="371" mass="40506">MTSAFLDSDRIVGEIEIAVAAAHELDPRSSLRNEWTAIREHHAALTAEYLRLSGRVGTPAPARPAEVRACTDGLTRINADMTRFGQVHDAELTRARGALREVATLDRDARVAITRAVGALEQADRRITALGTVRSVTDALAEADAAFTAAVGLTEKRRAGRAVIAAAARVESVLGEAAGYAERAERVIRSVETFRSAIMTRREQVDPTLSALRREFSVACSADLQDNGAVIDRAVAQADDALSTARGHLTDAPDVALDDAETAREHLSVAEDAVDAVLDRLRRLRDVRADPAAVERRVRFRLRDAQQFAINHSVVDEWGSVLDAQADRITRAGSALDRIHPDFWDYLTQLEAVDRRIGEIVDRMRGQVAAR</sequence>
<dbReference type="AlphaFoldDB" id="D0L8D0"/>
<keyword evidence="2" id="KW-1185">Reference proteome</keyword>
<reference evidence="1 2" key="2">
    <citation type="journal article" date="2010" name="Stand. Genomic Sci.">
        <title>Complete genome sequence of Gordonia bronchialis type strain (3410).</title>
        <authorList>
            <person name="Ivanova N."/>
            <person name="Sikorski J."/>
            <person name="Jando M."/>
            <person name="Lapidus A."/>
            <person name="Nolan M."/>
            <person name="Lucas S."/>
            <person name="Del Rio T.G."/>
            <person name="Tice H."/>
            <person name="Copeland A."/>
            <person name="Cheng J.F."/>
            <person name="Chen F."/>
            <person name="Bruce D."/>
            <person name="Goodwin L."/>
            <person name="Pitluck S."/>
            <person name="Mavromatis K."/>
            <person name="Ovchinnikova G."/>
            <person name="Pati A."/>
            <person name="Chen A."/>
            <person name="Palaniappan K."/>
            <person name="Land M."/>
            <person name="Hauser L."/>
            <person name="Chang Y.J."/>
            <person name="Jeffries C.D."/>
            <person name="Chain P."/>
            <person name="Saunders E."/>
            <person name="Han C."/>
            <person name="Detter J.C."/>
            <person name="Brettin T."/>
            <person name="Rohde M."/>
            <person name="Goker M."/>
            <person name="Bristow J."/>
            <person name="Eisen J.A."/>
            <person name="Markowitz V."/>
            <person name="Hugenholtz P."/>
            <person name="Klenk H.P."/>
            <person name="Kyrpides N.C."/>
        </authorList>
    </citation>
    <scope>NUCLEOTIDE SEQUENCE [LARGE SCALE GENOMIC DNA]</scope>
    <source>
        <strain evidence="2">ATCC 25592 / DSM 43247 / BCRC 13721 / JCM 3198 / KCTC 3076 / NBRC 16047 / NCTC 10667</strain>
    </source>
</reference>
<dbReference type="HOGENOM" id="CLU_692375_0_0_11"/>
<accession>D0L8D0</accession>
<protein>
    <submittedName>
        <fullName evidence="1">Uncharacterized protein</fullName>
    </submittedName>
</protein>
<dbReference type="Proteomes" id="UP000001219">
    <property type="component" value="Chromosome"/>
</dbReference>
<dbReference type="eggNOG" id="COG1196">
    <property type="taxonomic scope" value="Bacteria"/>
</dbReference>
<proteinExistence type="predicted"/>